<dbReference type="InterPro" id="IPR029058">
    <property type="entry name" value="AB_hydrolase_fold"/>
</dbReference>
<keyword evidence="1" id="KW-0732">Signal</keyword>
<sequence length="456" mass="52034">MAKRVGILLLLLTLIASANAGILLMIPSEKNWCVQHWERIQNRSKQGFVSREFIDKQGVMHNYAVYVPHQLKVNEKPPLIVFLHGAGEKGTDGTKPLLAGIGPAIWESKRHFPFVVLFPQYAPSFQDNTQDQYFQRVMQMIDFTISEYNIDPDRISVTGISMGANQCWDIADQYPDRFAAVCPLSASCAPKLIKQVVSSNTAVWNFYVRGDDPLSGDRYRQLYPKLLASGYSPRFTELDGTLSTQWWKHNAWDYATRNTAFLSWLLQQNRSKNQTERPFEVISPDAESPRWQINDPTWTISSQATLDFQGTHSAPSPPARYLNEFQNYELHLQFKVNQGNGCSLQYFKGLKTNESGFLKMDIVTAEQGSGGVLEYPEQKWLASSKRLAQHAFVPNEWNELRLKVSQSQLNVELNGWGIYSLKKEDCSQLNGDFALSVPDSTTGNVQWRYLRIREME</sequence>
<evidence type="ECO:0000256" key="1">
    <source>
        <dbReference type="ARBA" id="ARBA00022729"/>
    </source>
</evidence>
<dbReference type="SUPFAM" id="SSF53474">
    <property type="entry name" value="alpha/beta-Hydrolases"/>
    <property type="match status" value="1"/>
</dbReference>
<dbReference type="InterPro" id="IPR050955">
    <property type="entry name" value="Plant_Biomass_Hydrol_Est"/>
</dbReference>
<dbReference type="PANTHER" id="PTHR43037:SF5">
    <property type="entry name" value="FERULOYL ESTERASE"/>
    <property type="match status" value="1"/>
</dbReference>
<keyword evidence="2 4" id="KW-0378">Hydrolase</keyword>
<dbReference type="InterPro" id="IPR000801">
    <property type="entry name" value="Esterase-like"/>
</dbReference>
<name>A0A518I613_9PLAN</name>
<evidence type="ECO:0000256" key="2">
    <source>
        <dbReference type="ARBA" id="ARBA00022801"/>
    </source>
</evidence>
<feature type="domain" description="3-keto-alpha-glucoside-1,2-lyase/3-keto-2-hydroxy-glucal hydratase" evidence="3">
    <location>
        <begin position="321"/>
        <end position="453"/>
    </location>
</feature>
<dbReference type="Gene3D" id="2.60.120.560">
    <property type="entry name" value="Exo-inulinase, domain 1"/>
    <property type="match status" value="1"/>
</dbReference>
<dbReference type="Pfam" id="PF06439">
    <property type="entry name" value="3keto-disac_hyd"/>
    <property type="match status" value="1"/>
</dbReference>
<evidence type="ECO:0000313" key="5">
    <source>
        <dbReference type="Proteomes" id="UP000318313"/>
    </source>
</evidence>
<accession>A0A518I613</accession>
<keyword evidence="5" id="KW-1185">Reference proteome</keyword>
<dbReference type="EMBL" id="CP037452">
    <property type="protein sequence ID" value="QDV48514.1"/>
    <property type="molecule type" value="Genomic_DNA"/>
</dbReference>
<dbReference type="AlphaFoldDB" id="A0A518I613"/>
<dbReference type="InterPro" id="IPR010496">
    <property type="entry name" value="AL/BT2_dom"/>
</dbReference>
<dbReference type="Gene3D" id="3.40.50.1820">
    <property type="entry name" value="alpha/beta hydrolase"/>
    <property type="match status" value="1"/>
</dbReference>
<dbReference type="Pfam" id="PF00756">
    <property type="entry name" value="Esterase"/>
    <property type="match status" value="1"/>
</dbReference>
<dbReference type="PANTHER" id="PTHR43037">
    <property type="entry name" value="UNNAMED PRODUCT-RELATED"/>
    <property type="match status" value="1"/>
</dbReference>
<evidence type="ECO:0000313" key="4">
    <source>
        <dbReference type="EMBL" id="QDV48514.1"/>
    </source>
</evidence>
<dbReference type="KEGG" id="gfm:Enr17x_05260"/>
<evidence type="ECO:0000259" key="3">
    <source>
        <dbReference type="Pfam" id="PF06439"/>
    </source>
</evidence>
<dbReference type="OrthoDB" id="282633at2"/>
<dbReference type="Proteomes" id="UP000318313">
    <property type="component" value="Chromosome"/>
</dbReference>
<reference evidence="4 5" key="1">
    <citation type="submission" date="2019-03" db="EMBL/GenBank/DDBJ databases">
        <title>Deep-cultivation of Planctomycetes and their phenomic and genomic characterization uncovers novel biology.</title>
        <authorList>
            <person name="Wiegand S."/>
            <person name="Jogler M."/>
            <person name="Boedeker C."/>
            <person name="Pinto D."/>
            <person name="Vollmers J."/>
            <person name="Rivas-Marin E."/>
            <person name="Kohn T."/>
            <person name="Peeters S.H."/>
            <person name="Heuer A."/>
            <person name="Rast P."/>
            <person name="Oberbeckmann S."/>
            <person name="Bunk B."/>
            <person name="Jeske O."/>
            <person name="Meyerdierks A."/>
            <person name="Storesund J.E."/>
            <person name="Kallscheuer N."/>
            <person name="Luecker S."/>
            <person name="Lage O.M."/>
            <person name="Pohl T."/>
            <person name="Merkel B.J."/>
            <person name="Hornburger P."/>
            <person name="Mueller R.-W."/>
            <person name="Bruemmer F."/>
            <person name="Labrenz M."/>
            <person name="Spormann A.M."/>
            <person name="Op den Camp H."/>
            <person name="Overmann J."/>
            <person name="Amann R."/>
            <person name="Jetten M.S.M."/>
            <person name="Mascher T."/>
            <person name="Medema M.H."/>
            <person name="Devos D.P."/>
            <person name="Kaster A.-K."/>
            <person name="Ovreas L."/>
            <person name="Rohde M."/>
            <person name="Galperin M.Y."/>
            <person name="Jogler C."/>
        </authorList>
    </citation>
    <scope>NUCLEOTIDE SEQUENCE [LARGE SCALE GENOMIC DNA]</scope>
    <source>
        <strain evidence="4 5">Enr17</strain>
    </source>
</reference>
<organism evidence="4 5">
    <name type="scientific">Gimesia fumaroli</name>
    <dbReference type="NCBI Taxonomy" id="2527976"/>
    <lineage>
        <taxon>Bacteria</taxon>
        <taxon>Pseudomonadati</taxon>
        <taxon>Planctomycetota</taxon>
        <taxon>Planctomycetia</taxon>
        <taxon>Planctomycetales</taxon>
        <taxon>Planctomycetaceae</taxon>
        <taxon>Gimesia</taxon>
    </lineage>
</organism>
<gene>
    <name evidence="4" type="ORF">Enr17x_05260</name>
</gene>
<proteinExistence type="predicted"/>
<protein>
    <submittedName>
        <fullName evidence="4">Alpha/beta hydrolase family protein</fullName>
    </submittedName>
</protein>
<dbReference type="GO" id="GO:0016787">
    <property type="term" value="F:hydrolase activity"/>
    <property type="evidence" value="ECO:0007669"/>
    <property type="project" value="UniProtKB-KW"/>
</dbReference>